<dbReference type="Pfam" id="PF19300">
    <property type="entry name" value="BPD_transp_1_N"/>
    <property type="match status" value="1"/>
</dbReference>
<dbReference type="STRING" id="1555112.LIP_2133"/>
<dbReference type="Gene3D" id="1.10.3720.10">
    <property type="entry name" value="MetI-like"/>
    <property type="match status" value="1"/>
</dbReference>
<dbReference type="Proteomes" id="UP000065807">
    <property type="component" value="Chromosome"/>
</dbReference>
<keyword evidence="5 13" id="KW-0812">Transmembrane</keyword>
<evidence type="ECO:0000259" key="14">
    <source>
        <dbReference type="PROSITE" id="PS50928"/>
    </source>
</evidence>
<keyword evidence="6 13" id="KW-1133">Transmembrane helix</keyword>
<evidence type="ECO:0000256" key="12">
    <source>
        <dbReference type="ARBA" id="ARBA00044774"/>
    </source>
</evidence>
<sequence length="315" mass="34341">MLRYVSRRLLLAVPVLLGITFIVFAMVTFAPGDAISLMLGSESANPANVERLREELGLDLPWYVQYANYMNRLLHGDLGRSITYGRPVADQIAQRFPNTLLLAVSASLFALIIGLPLGVLAASRRNTVVDYASTTGAMLGVSLPNFWLGLMLLLFFGLRLRWLPIRGIGDLSTGVWSFVSHLILPSITLGAALAALLTRLTRSSVLDVLGEDFIRTSRAKGVPGRLVLFKHALRNALLPVVTTFGMQFGALLGGAVITETIFSWPGMGMLAVNAIKQRDLPVIQGTVLVFALSFMVVTLATDLVYALINPRIRYE</sequence>
<dbReference type="SUPFAM" id="SSF161098">
    <property type="entry name" value="MetI-like"/>
    <property type="match status" value="1"/>
</dbReference>
<keyword evidence="2 13" id="KW-0813">Transport</keyword>
<evidence type="ECO:0000256" key="10">
    <source>
        <dbReference type="ARBA" id="ARBA00024202"/>
    </source>
</evidence>
<dbReference type="AlphaFoldDB" id="A0A0K2SMB6"/>
<keyword evidence="9 13" id="KW-0472">Membrane</keyword>
<dbReference type="PATRIC" id="fig|1555112.3.peg.2175"/>
<evidence type="ECO:0000256" key="9">
    <source>
        <dbReference type="ARBA" id="ARBA00023136"/>
    </source>
</evidence>
<proteinExistence type="inferred from homology"/>
<comment type="subcellular location">
    <subcellularLocation>
        <location evidence="1 13">Cell membrane</location>
        <topology evidence="1 13">Multi-pass membrane protein</topology>
    </subcellularLocation>
</comment>
<dbReference type="PANTHER" id="PTHR43163">
    <property type="entry name" value="DIPEPTIDE TRANSPORT SYSTEM PERMEASE PROTEIN DPPB-RELATED"/>
    <property type="match status" value="1"/>
</dbReference>
<dbReference type="PANTHER" id="PTHR43163:SF6">
    <property type="entry name" value="DIPEPTIDE TRANSPORT SYSTEM PERMEASE PROTEIN DPPB-RELATED"/>
    <property type="match status" value="1"/>
</dbReference>
<evidence type="ECO:0000313" key="15">
    <source>
        <dbReference type="EMBL" id="BAS27974.1"/>
    </source>
</evidence>
<reference evidence="16" key="2">
    <citation type="journal article" date="2016" name="Int. J. Syst. Evol. Microbiol.">
        <title>Complete genome sequence and cell structure of Limnochorda pilosa, a Gram-negative spore-former within the phylum Firmicutes.</title>
        <authorList>
            <person name="Watanabe M."/>
            <person name="Kojima H."/>
            <person name="Fukui M."/>
        </authorList>
    </citation>
    <scope>NUCLEOTIDE SEQUENCE [LARGE SCALE GENOMIC DNA]</scope>
    <source>
        <strain evidence="16">HC45</strain>
    </source>
</reference>
<dbReference type="InterPro" id="IPR050045">
    <property type="entry name" value="Opp2B"/>
</dbReference>
<evidence type="ECO:0000256" key="11">
    <source>
        <dbReference type="ARBA" id="ARBA00038669"/>
    </source>
</evidence>
<keyword evidence="4" id="KW-0533">Nickel</keyword>
<keyword evidence="3" id="KW-1003">Cell membrane</keyword>
<evidence type="ECO:0000256" key="1">
    <source>
        <dbReference type="ARBA" id="ARBA00004651"/>
    </source>
</evidence>
<evidence type="ECO:0000256" key="2">
    <source>
        <dbReference type="ARBA" id="ARBA00022448"/>
    </source>
</evidence>
<feature type="transmembrane region" description="Helical" evidence="13">
    <location>
        <begin position="9"/>
        <end position="30"/>
    </location>
</feature>
<dbReference type="GO" id="GO:0015099">
    <property type="term" value="F:nickel cation transmembrane transporter activity"/>
    <property type="evidence" value="ECO:0007669"/>
    <property type="project" value="InterPro"/>
</dbReference>
<keyword evidence="7" id="KW-0406">Ion transport</keyword>
<dbReference type="GO" id="GO:0005886">
    <property type="term" value="C:plasma membrane"/>
    <property type="evidence" value="ECO:0007669"/>
    <property type="project" value="UniProtKB-SubCell"/>
</dbReference>
<evidence type="ECO:0000256" key="8">
    <source>
        <dbReference type="ARBA" id="ARBA00023112"/>
    </source>
</evidence>
<dbReference type="Pfam" id="PF00528">
    <property type="entry name" value="BPD_transp_1"/>
    <property type="match status" value="1"/>
</dbReference>
<feature type="transmembrane region" description="Helical" evidence="13">
    <location>
        <begin position="282"/>
        <end position="308"/>
    </location>
</feature>
<feature type="transmembrane region" description="Helical" evidence="13">
    <location>
        <begin position="135"/>
        <end position="158"/>
    </location>
</feature>
<evidence type="ECO:0000256" key="4">
    <source>
        <dbReference type="ARBA" id="ARBA00022596"/>
    </source>
</evidence>
<dbReference type="OrthoDB" id="9773683at2"/>
<evidence type="ECO:0000313" key="16">
    <source>
        <dbReference type="Proteomes" id="UP000065807"/>
    </source>
</evidence>
<keyword evidence="16" id="KW-1185">Reference proteome</keyword>
<name>A0A0K2SMB6_LIMPI</name>
<reference evidence="16" key="1">
    <citation type="submission" date="2015-07" db="EMBL/GenBank/DDBJ databases">
        <title>Complete genome sequence and phylogenetic analysis of Limnochorda pilosa.</title>
        <authorList>
            <person name="Watanabe M."/>
            <person name="Kojima H."/>
            <person name="Fukui M."/>
        </authorList>
    </citation>
    <scope>NUCLEOTIDE SEQUENCE [LARGE SCALE GENOMIC DNA]</scope>
    <source>
        <strain evidence="16">HC45</strain>
    </source>
</reference>
<evidence type="ECO:0000256" key="3">
    <source>
        <dbReference type="ARBA" id="ARBA00022475"/>
    </source>
</evidence>
<feature type="domain" description="ABC transmembrane type-1" evidence="14">
    <location>
        <begin position="96"/>
        <end position="305"/>
    </location>
</feature>
<feature type="transmembrane region" description="Helical" evidence="13">
    <location>
        <begin position="236"/>
        <end position="262"/>
    </location>
</feature>
<evidence type="ECO:0000256" key="6">
    <source>
        <dbReference type="ARBA" id="ARBA00022989"/>
    </source>
</evidence>
<dbReference type="KEGG" id="lpil:LIP_2133"/>
<dbReference type="EMBL" id="AP014924">
    <property type="protein sequence ID" value="BAS27974.1"/>
    <property type="molecule type" value="Genomic_DNA"/>
</dbReference>
<dbReference type="InterPro" id="IPR000515">
    <property type="entry name" value="MetI-like"/>
</dbReference>
<comment type="similarity">
    <text evidence="10">Belongs to the binding-protein-dependent transport system permease family. OppBC subfamily.</text>
</comment>
<dbReference type="PROSITE" id="PS50928">
    <property type="entry name" value="ABC_TM1"/>
    <property type="match status" value="1"/>
</dbReference>
<comment type="subunit">
    <text evidence="11">The complex is composed of two ATP-binding proteins (NikD and NikE), two transmembrane proteins (NikB and NikC) and a solute-binding protein (NikA).</text>
</comment>
<dbReference type="RefSeq" id="WP_068137624.1">
    <property type="nucleotide sequence ID" value="NZ_AP014924.1"/>
</dbReference>
<dbReference type="CDD" id="cd06261">
    <property type="entry name" value="TM_PBP2"/>
    <property type="match status" value="1"/>
</dbReference>
<dbReference type="InterPro" id="IPR035906">
    <property type="entry name" value="MetI-like_sf"/>
</dbReference>
<organism evidence="15 16">
    <name type="scientific">Limnochorda pilosa</name>
    <dbReference type="NCBI Taxonomy" id="1555112"/>
    <lineage>
        <taxon>Bacteria</taxon>
        <taxon>Bacillati</taxon>
        <taxon>Bacillota</taxon>
        <taxon>Limnochordia</taxon>
        <taxon>Limnochordales</taxon>
        <taxon>Limnochordaceae</taxon>
        <taxon>Limnochorda</taxon>
    </lineage>
</organism>
<feature type="transmembrane region" description="Helical" evidence="13">
    <location>
        <begin position="100"/>
        <end position="123"/>
    </location>
</feature>
<evidence type="ECO:0000256" key="7">
    <source>
        <dbReference type="ARBA" id="ARBA00023065"/>
    </source>
</evidence>
<keyword evidence="8" id="KW-0921">Nickel transport</keyword>
<evidence type="ECO:0000256" key="5">
    <source>
        <dbReference type="ARBA" id="ARBA00022692"/>
    </source>
</evidence>
<dbReference type="NCBIfam" id="NF045470">
    <property type="entry name" value="Opp2B"/>
    <property type="match status" value="1"/>
</dbReference>
<accession>A0A0K2SMB6</accession>
<protein>
    <recommendedName>
        <fullName evidence="12">Nickel import system permease protein NikB</fullName>
    </recommendedName>
</protein>
<dbReference type="InterPro" id="IPR045621">
    <property type="entry name" value="BPD_transp_1_N"/>
</dbReference>
<gene>
    <name evidence="15" type="ORF">LIP_2133</name>
</gene>
<feature type="transmembrane region" description="Helical" evidence="13">
    <location>
        <begin position="178"/>
        <end position="197"/>
    </location>
</feature>
<evidence type="ECO:0000256" key="13">
    <source>
        <dbReference type="RuleBase" id="RU363032"/>
    </source>
</evidence>